<dbReference type="AlphaFoldDB" id="A0A841QHA8"/>
<evidence type="ECO:0000313" key="1">
    <source>
        <dbReference type="EMBL" id="MBB6457412.1"/>
    </source>
</evidence>
<evidence type="ECO:0000313" key="2">
    <source>
        <dbReference type="Proteomes" id="UP000578000"/>
    </source>
</evidence>
<gene>
    <name evidence="1" type="ORF">HNR55_002003</name>
</gene>
<dbReference type="EMBL" id="JACHIE010000007">
    <property type="protein sequence ID" value="MBB6457412.1"/>
    <property type="molecule type" value="Genomic_DNA"/>
</dbReference>
<name>A0A841QHA8_9PROT</name>
<keyword evidence="2" id="KW-1185">Reference proteome</keyword>
<comment type="caution">
    <text evidence="1">The sequence shown here is derived from an EMBL/GenBank/DDBJ whole genome shotgun (WGS) entry which is preliminary data.</text>
</comment>
<accession>A0A841QHA8</accession>
<organism evidence="1 2">
    <name type="scientific">Acetobacter lovaniensis</name>
    <dbReference type="NCBI Taxonomy" id="104100"/>
    <lineage>
        <taxon>Bacteria</taxon>
        <taxon>Pseudomonadati</taxon>
        <taxon>Pseudomonadota</taxon>
        <taxon>Alphaproteobacteria</taxon>
        <taxon>Acetobacterales</taxon>
        <taxon>Acetobacteraceae</taxon>
        <taxon>Acetobacter</taxon>
    </lineage>
</organism>
<reference evidence="1 2" key="1">
    <citation type="submission" date="2020-08" db="EMBL/GenBank/DDBJ databases">
        <title>Genomic Encyclopedia of Type Strains, Phase IV (KMG-IV): sequencing the most valuable type-strain genomes for metagenomic binning, comparative biology and taxonomic classification.</title>
        <authorList>
            <person name="Goeker M."/>
        </authorList>
    </citation>
    <scope>NUCLEOTIDE SEQUENCE [LARGE SCALE GENOMIC DNA]</scope>
    <source>
        <strain evidence="1 2">DSM 4491</strain>
    </source>
</reference>
<proteinExistence type="predicted"/>
<sequence>MIKNYWVLLKIFLYEKINWPDFWMAIRMVCFVFLYCMNISPVSAKTEGDFPDDVSVFFHDADICQYLAGEWDSNLPPKRKNELSDEMNKVCSNIHERQEYFEKKYVRNKSIIRKLKSYEF</sequence>
<dbReference type="RefSeq" id="WP_242005525.1">
    <property type="nucleotide sequence ID" value="NZ_BAABDB010000032.1"/>
</dbReference>
<dbReference type="Proteomes" id="UP000578000">
    <property type="component" value="Unassembled WGS sequence"/>
</dbReference>
<protein>
    <submittedName>
        <fullName evidence="1">Uncharacterized protein</fullName>
    </submittedName>
</protein>